<keyword evidence="1" id="KW-0472">Membrane</keyword>
<keyword evidence="1" id="KW-0812">Transmembrane</keyword>
<evidence type="ECO:0000256" key="1">
    <source>
        <dbReference type="SAM" id="Phobius"/>
    </source>
</evidence>
<accession>A0A8S5QEJ3</accession>
<keyword evidence="1" id="KW-1133">Transmembrane helix</keyword>
<organism evidence="2">
    <name type="scientific">Siphoviridae sp. ctEIp38</name>
    <dbReference type="NCBI Taxonomy" id="2825394"/>
    <lineage>
        <taxon>Viruses</taxon>
        <taxon>Duplodnaviria</taxon>
        <taxon>Heunggongvirae</taxon>
        <taxon>Uroviricota</taxon>
        <taxon>Caudoviricetes</taxon>
    </lineage>
</organism>
<protein>
    <submittedName>
        <fullName evidence="2">LPS-assembly protein</fullName>
    </submittedName>
</protein>
<proteinExistence type="predicted"/>
<dbReference type="EMBL" id="BK015638">
    <property type="protein sequence ID" value="DAE17299.1"/>
    <property type="molecule type" value="Genomic_DNA"/>
</dbReference>
<reference evidence="2" key="1">
    <citation type="journal article" date="2021" name="Proc. Natl. Acad. Sci. U.S.A.">
        <title>A Catalog of Tens of Thousands of Viruses from Human Metagenomes Reveals Hidden Associations with Chronic Diseases.</title>
        <authorList>
            <person name="Tisza M.J."/>
            <person name="Buck C.B."/>
        </authorList>
    </citation>
    <scope>NUCLEOTIDE SEQUENCE</scope>
    <source>
        <strain evidence="2">CtEIp38</strain>
    </source>
</reference>
<evidence type="ECO:0000313" key="2">
    <source>
        <dbReference type="EMBL" id="DAE17299.1"/>
    </source>
</evidence>
<feature type="transmembrane region" description="Helical" evidence="1">
    <location>
        <begin position="113"/>
        <end position="134"/>
    </location>
</feature>
<name>A0A8S5QEJ3_9CAUD</name>
<sequence length="139" mass="16374">MRFIRFFFGILALICLAGCSTCKPVIVERVVNKTDTLYKASLRIDSFRIHDSVYVETYTMGDTVYKTRVEWRWRDRISCRTDTVYNTEVRCDSVLVPMPFKYKTSLRGGLNDFWVNIIIIVVFLLLWFGIGAFVRYKFP</sequence>